<name>A0A4Y2ED92_ARAVE</name>
<feature type="domain" description="Lipase" evidence="1">
    <location>
        <begin position="57"/>
        <end position="97"/>
    </location>
</feature>
<comment type="caution">
    <text evidence="2">The sequence shown here is derived from an EMBL/GenBank/DDBJ whole genome shotgun (WGS) entry which is preliminary data.</text>
</comment>
<keyword evidence="3" id="KW-1185">Reference proteome</keyword>
<sequence length="116" mass="12915">MMVFRSRGKIFPLHPSNASNTGPSIDMMEKKAEVSDQAIFYHSSNARCRSYSTQKAAFAALDPAGLLFRYSDRKVQVDDTDAMFVDVIHTNPAPVSLLGNCPYNIETFTLFTVMTV</sequence>
<dbReference type="GO" id="GO:0016298">
    <property type="term" value="F:lipase activity"/>
    <property type="evidence" value="ECO:0007669"/>
    <property type="project" value="InterPro"/>
</dbReference>
<dbReference type="EMBL" id="BGPR01000576">
    <property type="protein sequence ID" value="GBM27113.1"/>
    <property type="molecule type" value="Genomic_DNA"/>
</dbReference>
<dbReference type="Pfam" id="PF00151">
    <property type="entry name" value="Lipase"/>
    <property type="match status" value="1"/>
</dbReference>
<dbReference type="Gene3D" id="3.40.50.1820">
    <property type="entry name" value="alpha/beta hydrolase"/>
    <property type="match status" value="1"/>
</dbReference>
<reference evidence="2 3" key="1">
    <citation type="journal article" date="2019" name="Sci. Rep.">
        <title>Orb-weaving spider Araneus ventricosus genome elucidates the spidroin gene catalogue.</title>
        <authorList>
            <person name="Kono N."/>
            <person name="Nakamura H."/>
            <person name="Ohtoshi R."/>
            <person name="Moran D.A.P."/>
            <person name="Shinohara A."/>
            <person name="Yoshida Y."/>
            <person name="Fujiwara M."/>
            <person name="Mori M."/>
            <person name="Tomita M."/>
            <person name="Arakawa K."/>
        </authorList>
    </citation>
    <scope>NUCLEOTIDE SEQUENCE [LARGE SCALE GENOMIC DNA]</scope>
</reference>
<dbReference type="InterPro" id="IPR013818">
    <property type="entry name" value="Lipase"/>
</dbReference>
<evidence type="ECO:0000313" key="2">
    <source>
        <dbReference type="EMBL" id="GBM27113.1"/>
    </source>
</evidence>
<dbReference type="InterPro" id="IPR029058">
    <property type="entry name" value="AB_hydrolase_fold"/>
</dbReference>
<dbReference type="SUPFAM" id="SSF53474">
    <property type="entry name" value="alpha/beta-Hydrolases"/>
    <property type="match status" value="1"/>
</dbReference>
<evidence type="ECO:0000313" key="3">
    <source>
        <dbReference type="Proteomes" id="UP000499080"/>
    </source>
</evidence>
<dbReference type="Proteomes" id="UP000499080">
    <property type="component" value="Unassembled WGS sequence"/>
</dbReference>
<gene>
    <name evidence="2" type="ORF">AVEN_189881_1</name>
</gene>
<accession>A0A4Y2ED92</accession>
<protein>
    <recommendedName>
        <fullName evidence="1">Lipase domain-containing protein</fullName>
    </recommendedName>
</protein>
<evidence type="ECO:0000259" key="1">
    <source>
        <dbReference type="Pfam" id="PF00151"/>
    </source>
</evidence>
<proteinExistence type="predicted"/>
<organism evidence="2 3">
    <name type="scientific">Araneus ventricosus</name>
    <name type="common">Orbweaver spider</name>
    <name type="synonym">Epeira ventricosa</name>
    <dbReference type="NCBI Taxonomy" id="182803"/>
    <lineage>
        <taxon>Eukaryota</taxon>
        <taxon>Metazoa</taxon>
        <taxon>Ecdysozoa</taxon>
        <taxon>Arthropoda</taxon>
        <taxon>Chelicerata</taxon>
        <taxon>Arachnida</taxon>
        <taxon>Araneae</taxon>
        <taxon>Araneomorphae</taxon>
        <taxon>Entelegynae</taxon>
        <taxon>Araneoidea</taxon>
        <taxon>Araneidae</taxon>
        <taxon>Araneus</taxon>
    </lineage>
</organism>
<dbReference type="AlphaFoldDB" id="A0A4Y2ED92"/>